<reference evidence="1" key="1">
    <citation type="submission" date="2018-10" db="EMBL/GenBank/DDBJ databases">
        <title>Hidden diversity of soil giant viruses.</title>
        <authorList>
            <person name="Schulz F."/>
            <person name="Alteio L."/>
            <person name="Goudeau D."/>
            <person name="Ryan E.M."/>
            <person name="Malmstrom R.R."/>
            <person name="Blanchard J."/>
            <person name="Woyke T."/>
        </authorList>
    </citation>
    <scope>NUCLEOTIDE SEQUENCE</scope>
    <source>
        <strain evidence="1">HYV1</strain>
    </source>
</reference>
<protein>
    <submittedName>
        <fullName evidence="1">Uncharacterized protein</fullName>
    </submittedName>
</protein>
<organism evidence="1">
    <name type="scientific">Hyperionvirus sp</name>
    <dbReference type="NCBI Taxonomy" id="2487770"/>
    <lineage>
        <taxon>Viruses</taxon>
        <taxon>Varidnaviria</taxon>
        <taxon>Bamfordvirae</taxon>
        <taxon>Nucleocytoviricota</taxon>
        <taxon>Megaviricetes</taxon>
        <taxon>Imitervirales</taxon>
        <taxon>Mimiviridae</taxon>
        <taxon>Klosneuvirinae</taxon>
    </lineage>
</organism>
<proteinExistence type="predicted"/>
<evidence type="ECO:0000313" key="1">
    <source>
        <dbReference type="EMBL" id="AYV82927.1"/>
    </source>
</evidence>
<sequence length="317" mass="36656">MTAQEQGFALEELIHDRFTKYGIKCPREAEIKKIYGETITALDHQLSYGDRIILLQDKYRNSAPDLASINHFNHCVDEIKSKHPGTEISAIYVSKKSPTKPAFISLSNKGNKSISNNGKDSKEDLINLLEPHVLLFFKIQDEKMKDQIKKCDEHEKKVNEIQKNLIGQIRNMIDKFESAKNRLPSHYKTIIDDHIVRCNSYIKDQSKKTDLCKISKDLCKMLEIYEYSTSSNYNEISVCLQSLSSVVFLGKEFNAIKNEIIFKSNNFMELSGKYWTLAFKFGKYGDNKEYGMKNWKKLKGKTNEELNNEIVLLNKKT</sequence>
<gene>
    <name evidence="1" type="ORF">Hyperionvirus3_73</name>
</gene>
<dbReference type="EMBL" id="MK072385">
    <property type="protein sequence ID" value="AYV82927.1"/>
    <property type="molecule type" value="Genomic_DNA"/>
</dbReference>
<name>A0A3G5A6Q8_9VIRU</name>
<accession>A0A3G5A6Q8</accession>